<dbReference type="SUPFAM" id="SSF75011">
    <property type="entry name" value="3-carboxy-cis,cis-mucoante lactonizing enzyme"/>
    <property type="match status" value="1"/>
</dbReference>
<reference evidence="2 3" key="1">
    <citation type="journal article" date="2014" name="J. Biotechnol.">
        <title>Complete genome sequence of the actinobacterium Amycolatopsis japonica MG417-CF17(T) (=DSM 44213T) producing (S,S)-N,N'-ethylenediaminedisuccinic acid.</title>
        <authorList>
            <person name="Stegmann E."/>
            <person name="Albersmeier A."/>
            <person name="Spohn M."/>
            <person name="Gert H."/>
            <person name="Weber T."/>
            <person name="Wohlleben W."/>
            <person name="Kalinowski J."/>
            <person name="Ruckert C."/>
        </authorList>
    </citation>
    <scope>NUCLEOTIDE SEQUENCE [LARGE SCALE GENOMIC DNA]</scope>
    <source>
        <strain evidence="3">MG417-CF17 (DSM 44213)</strain>
    </source>
</reference>
<proteinExistence type="predicted"/>
<dbReference type="InterPro" id="IPR010310">
    <property type="entry name" value="T7SS_ESAT-6-like"/>
</dbReference>
<sequence>MPFLDPEPLYAKLTSGDAAGIAEVGATIADAKTSLQTVADGISDGALRAARSWRGKAAAEFVGKAKQSSRTVAEVYTQLNTAEAAVKGAAKAYSALRTSADTAIGPWRKLGLTDLLEAPEIAMKTIRALTVAQQTYESRLTALAATTDGGGSEGWDSDGNADISGVNPGEPWTSQGLAYDGENLLVGSYHDGDGDGSGDSPIGPGLTPSRLTYVDYETGVETGNVYLNGNGDVGAPTHTGGVATDGEHVWVSSNGYVYVYDKAELDAAQDSGKPVNAVDVVDTPAHSYVTYAQGKLFVGDYTNNRLYEVPVGPDGSPRPDEAGDPIETPNNVQGVVVRDDEFIFSSSDGHSGKFYRQDRTPEWYDFNDREEIELKGGELGNEDGYDSHGVEEAVEIDGEIVLAHESGAYGYQKNPGSKWDEPELTRISLDELGLDPDGALSPGDAGYETDPDSLVGAAGVLDGATSTLSTAAGAMSRLQLVPHLLGDVPAATTFSDALTKHVTAAGDRLTAGVETVGGIADSLVTGADTYRRVEDGVKEGLDKLGEVLS</sequence>
<dbReference type="Pfam" id="PF06013">
    <property type="entry name" value="WXG100"/>
    <property type="match status" value="1"/>
</dbReference>
<dbReference type="SUPFAM" id="SSF140453">
    <property type="entry name" value="EsxAB dimer-like"/>
    <property type="match status" value="1"/>
</dbReference>
<evidence type="ECO:0000256" key="1">
    <source>
        <dbReference type="SAM" id="MobiDB-lite"/>
    </source>
</evidence>
<dbReference type="RefSeq" id="WP_038513412.1">
    <property type="nucleotide sequence ID" value="NZ_CP008953.1"/>
</dbReference>
<organism evidence="2 3">
    <name type="scientific">Amycolatopsis japonica</name>
    <dbReference type="NCBI Taxonomy" id="208439"/>
    <lineage>
        <taxon>Bacteria</taxon>
        <taxon>Bacillati</taxon>
        <taxon>Actinomycetota</taxon>
        <taxon>Actinomycetes</taxon>
        <taxon>Pseudonocardiales</taxon>
        <taxon>Pseudonocardiaceae</taxon>
        <taxon>Amycolatopsis</taxon>
        <taxon>Amycolatopsis japonica group</taxon>
    </lineage>
</organism>
<dbReference type="InterPro" id="IPR036689">
    <property type="entry name" value="ESAT-6-like_sf"/>
</dbReference>
<dbReference type="STRING" id="208439.AJAP_18915"/>
<evidence type="ECO:0000313" key="2">
    <source>
        <dbReference type="EMBL" id="AIG76646.1"/>
    </source>
</evidence>
<dbReference type="EMBL" id="CP008953">
    <property type="protein sequence ID" value="AIG76646.1"/>
    <property type="molecule type" value="Genomic_DNA"/>
</dbReference>
<evidence type="ECO:0000313" key="3">
    <source>
        <dbReference type="Proteomes" id="UP000028492"/>
    </source>
</evidence>
<gene>
    <name evidence="2" type="ORF">AJAP_18915</name>
</gene>
<dbReference type="AlphaFoldDB" id="A0A075UW73"/>
<dbReference type="Proteomes" id="UP000028492">
    <property type="component" value="Chromosome"/>
</dbReference>
<dbReference type="HOGENOM" id="CLU_478012_0_0_11"/>
<dbReference type="KEGG" id="aja:AJAP_18915"/>
<dbReference type="eggNOG" id="COG1511">
    <property type="taxonomic scope" value="Bacteria"/>
</dbReference>
<name>A0A075UW73_9PSEU</name>
<keyword evidence="3" id="KW-1185">Reference proteome</keyword>
<protein>
    <submittedName>
        <fullName evidence="2">Uncharacterized protein</fullName>
    </submittedName>
</protein>
<accession>A0A075UW73</accession>
<feature type="region of interest" description="Disordered" evidence="1">
    <location>
        <begin position="310"/>
        <end position="331"/>
    </location>
</feature>
<dbReference type="Gene3D" id="1.10.287.1060">
    <property type="entry name" value="ESAT-6-like"/>
    <property type="match status" value="1"/>
</dbReference>